<reference evidence="2" key="1">
    <citation type="submission" date="2020-07" db="EMBL/GenBank/DDBJ databases">
        <title>Huge and variable diversity of episymbiotic CPR bacteria and DPANN archaea in groundwater ecosystems.</title>
        <authorList>
            <person name="He C.Y."/>
            <person name="Keren R."/>
            <person name="Whittaker M."/>
            <person name="Farag I.F."/>
            <person name="Doudna J."/>
            <person name="Cate J.H.D."/>
            <person name="Banfield J.F."/>
        </authorList>
    </citation>
    <scope>NUCLEOTIDE SEQUENCE</scope>
    <source>
        <strain evidence="2">NC_groundwater_717_Ag_S-0.2um_59_8</strain>
    </source>
</reference>
<evidence type="ECO:0000259" key="1">
    <source>
        <dbReference type="SMART" id="SM00834"/>
    </source>
</evidence>
<protein>
    <submittedName>
        <fullName evidence="2">Zinc ribbon domain-containing protein</fullName>
    </submittedName>
</protein>
<dbReference type="Proteomes" id="UP000741360">
    <property type="component" value="Unassembled WGS sequence"/>
</dbReference>
<proteinExistence type="predicted"/>
<evidence type="ECO:0000313" key="2">
    <source>
        <dbReference type="EMBL" id="MBI3015990.1"/>
    </source>
</evidence>
<dbReference type="SMART" id="SM00834">
    <property type="entry name" value="CxxC_CXXC_SSSS"/>
    <property type="match status" value="1"/>
</dbReference>
<dbReference type="AlphaFoldDB" id="A0A932GS86"/>
<evidence type="ECO:0000313" key="3">
    <source>
        <dbReference type="Proteomes" id="UP000741360"/>
    </source>
</evidence>
<sequence>MPIYEFHCPACENDFETLVMNSRATVSCPRCGGHDLERKLSVFAFQSGGKFNSSVAGKGCSHCGNPGGCANCH</sequence>
<gene>
    <name evidence="2" type="ORF">HYY65_13245</name>
</gene>
<feature type="domain" description="Putative regulatory protein FmdB zinc ribbon" evidence="1">
    <location>
        <begin position="1"/>
        <end position="41"/>
    </location>
</feature>
<organism evidence="2 3">
    <name type="scientific">Tectimicrobiota bacterium</name>
    <dbReference type="NCBI Taxonomy" id="2528274"/>
    <lineage>
        <taxon>Bacteria</taxon>
        <taxon>Pseudomonadati</taxon>
        <taxon>Nitrospinota/Tectimicrobiota group</taxon>
        <taxon>Candidatus Tectimicrobiota</taxon>
    </lineage>
</organism>
<accession>A0A932GS86</accession>
<dbReference type="NCBIfam" id="TIGR02605">
    <property type="entry name" value="CxxC_CxxC_SSSS"/>
    <property type="match status" value="1"/>
</dbReference>
<comment type="caution">
    <text evidence="2">The sequence shown here is derived from an EMBL/GenBank/DDBJ whole genome shotgun (WGS) entry which is preliminary data.</text>
</comment>
<name>A0A932GS86_UNCTE</name>
<dbReference type="Pfam" id="PF09723">
    <property type="entry name" value="Zn_ribbon_8"/>
    <property type="match status" value="1"/>
</dbReference>
<dbReference type="EMBL" id="JACPSX010000255">
    <property type="protein sequence ID" value="MBI3015990.1"/>
    <property type="molecule type" value="Genomic_DNA"/>
</dbReference>
<dbReference type="InterPro" id="IPR013429">
    <property type="entry name" value="Regulatory_FmdB_Zinc_ribbon"/>
</dbReference>